<keyword evidence="7" id="KW-1185">Reference proteome</keyword>
<evidence type="ECO:0000259" key="5">
    <source>
        <dbReference type="Pfam" id="PF14904"/>
    </source>
</evidence>
<reference evidence="7" key="2">
    <citation type="journal article" date="2017" name="Sci. Adv.">
        <title>A tail of two voltages: Proteomic comparison of the three electric organs of the electric eel.</title>
        <authorList>
            <person name="Traeger L.L."/>
            <person name="Sabat G."/>
            <person name="Barrett-Wilt G.A."/>
            <person name="Wells G.B."/>
            <person name="Sussman M.R."/>
        </authorList>
    </citation>
    <scope>NUCLEOTIDE SEQUENCE [LARGE SCALE GENOMIC DNA]</scope>
</reference>
<evidence type="ECO:0000313" key="6">
    <source>
        <dbReference type="Ensembl" id="ENSEEEP00000042502.2"/>
    </source>
</evidence>
<reference evidence="6" key="4">
    <citation type="submission" date="2025-08" db="UniProtKB">
        <authorList>
            <consortium name="Ensembl"/>
        </authorList>
    </citation>
    <scope>IDENTIFICATION</scope>
</reference>
<dbReference type="Pfam" id="PF14904">
    <property type="entry name" value="FAM86"/>
    <property type="match status" value="1"/>
</dbReference>
<dbReference type="Gene3D" id="3.40.50.150">
    <property type="entry name" value="Vaccinia Virus protein VP39"/>
    <property type="match status" value="1"/>
</dbReference>
<proteinExistence type="inferred from homology"/>
<evidence type="ECO:0000256" key="3">
    <source>
        <dbReference type="ARBA" id="ARBA00022679"/>
    </source>
</evidence>
<organism evidence="6 7">
    <name type="scientific">Electrophorus electricus</name>
    <name type="common">Electric eel</name>
    <name type="synonym">Gymnotus electricus</name>
    <dbReference type="NCBI Taxonomy" id="8005"/>
    <lineage>
        <taxon>Eukaryota</taxon>
        <taxon>Metazoa</taxon>
        <taxon>Chordata</taxon>
        <taxon>Craniata</taxon>
        <taxon>Vertebrata</taxon>
        <taxon>Euteleostomi</taxon>
        <taxon>Actinopterygii</taxon>
        <taxon>Neopterygii</taxon>
        <taxon>Teleostei</taxon>
        <taxon>Ostariophysi</taxon>
        <taxon>Gymnotiformes</taxon>
        <taxon>Gymnotoidei</taxon>
        <taxon>Gymnotidae</taxon>
        <taxon>Electrophorus</taxon>
    </lineage>
</organism>
<sequence length="334" mass="37682">MSADSPPYRLVQKLLIKKRKMPHSRLRCLHDKNGTNSHDVPSNFQLLFFAMCRMSSFPWDVSTCLHPICRQNPPSVKYRKLFLSELIKRHELYASEPLDELYDALGDVIGAKEETVCYKSYLLPSGEPVGLEENVAVISEGTTGLVTWEAALHLAEWALEHPDIFTGRTVLELGSGVGLTGIVVCRVCKPTKYVFSDCHQSVLERLRNNITRNGLTEQGSPGVSVLTEEVDWQNVKKDQLRRIGADTIIAADVVYDPDIIGCLVRLLAELLKCKGQQRHPEVYIASTIRNPETYNCFKNELEKAGLKHIVITHPVTQVFPYNRIVSIEMIKVHC</sequence>
<dbReference type="InterPro" id="IPR029426">
    <property type="entry name" value="FAM86_N"/>
</dbReference>
<dbReference type="GeneTree" id="ENSGT00940000164788"/>
<comment type="similarity">
    <text evidence="1">Belongs to the class I-like SAM-binding methyltransferase superfamily. EEF2KMT family.</text>
</comment>
<reference evidence="6" key="3">
    <citation type="submission" date="2020-05" db="EMBL/GenBank/DDBJ databases">
        <title>Electrophorus electricus (electric eel) genome, fEleEle1, primary haplotype.</title>
        <authorList>
            <person name="Myers G."/>
            <person name="Meyer A."/>
            <person name="Fedrigo O."/>
            <person name="Formenti G."/>
            <person name="Rhie A."/>
            <person name="Tracey A."/>
            <person name="Sims Y."/>
            <person name="Jarvis E.D."/>
        </authorList>
    </citation>
    <scope>NUCLEOTIDE SEQUENCE [LARGE SCALE GENOMIC DNA]</scope>
</reference>
<feature type="domain" description="FAM86 N-terminal" evidence="5">
    <location>
        <begin position="62"/>
        <end position="108"/>
    </location>
</feature>
<dbReference type="InterPro" id="IPR029063">
    <property type="entry name" value="SAM-dependent_MTases_sf"/>
</dbReference>
<dbReference type="Proteomes" id="UP000314983">
    <property type="component" value="Chromosome 1"/>
</dbReference>
<dbReference type="SUPFAM" id="SSF53335">
    <property type="entry name" value="S-adenosyl-L-methionine-dependent methyltransferases"/>
    <property type="match status" value="1"/>
</dbReference>
<reference evidence="7" key="1">
    <citation type="journal article" date="2014" name="Science">
        <title>Nonhuman genetics. Genomic basis for the convergent evolution of electric organs.</title>
        <authorList>
            <person name="Gallant J.R."/>
            <person name="Traeger L.L."/>
            <person name="Volkening J.D."/>
            <person name="Moffett H."/>
            <person name="Chen P.H."/>
            <person name="Novina C.D."/>
            <person name="Phillips G.N.Jr."/>
            <person name="Anand R."/>
            <person name="Wells G.B."/>
            <person name="Pinch M."/>
            <person name="Guth R."/>
            <person name="Unguez G.A."/>
            <person name="Albert J.S."/>
            <person name="Zakon H.H."/>
            <person name="Samanta M.P."/>
            <person name="Sussman M.R."/>
        </authorList>
    </citation>
    <scope>NUCLEOTIDE SEQUENCE [LARGE SCALE GENOMIC DNA]</scope>
</reference>
<dbReference type="STRING" id="8005.ENSEEEP00000042502"/>
<keyword evidence="2" id="KW-0489">Methyltransferase</keyword>
<protein>
    <recommendedName>
        <fullName evidence="5">FAM86 N-terminal domain-containing protein</fullName>
    </recommendedName>
</protein>
<name>A0A4W4GXX2_ELEEL</name>
<dbReference type="GO" id="GO:0032259">
    <property type="term" value="P:methylation"/>
    <property type="evidence" value="ECO:0007669"/>
    <property type="project" value="UniProtKB-KW"/>
</dbReference>
<dbReference type="PANTHER" id="PTHR14614">
    <property type="entry name" value="HEPATOCELLULAR CARCINOMA-ASSOCIATED ANTIGEN"/>
    <property type="match status" value="1"/>
</dbReference>
<evidence type="ECO:0000256" key="1">
    <source>
        <dbReference type="ARBA" id="ARBA00005511"/>
    </source>
</evidence>
<keyword evidence="4" id="KW-0949">S-adenosyl-L-methionine</keyword>
<dbReference type="InterPro" id="IPR019410">
    <property type="entry name" value="Methyltransf_16"/>
</dbReference>
<accession>A0A4W4GXX2</accession>
<dbReference type="GO" id="GO:0008168">
    <property type="term" value="F:methyltransferase activity"/>
    <property type="evidence" value="ECO:0007669"/>
    <property type="project" value="UniProtKB-KW"/>
</dbReference>
<dbReference type="GO" id="GO:0032991">
    <property type="term" value="C:protein-containing complex"/>
    <property type="evidence" value="ECO:0007669"/>
    <property type="project" value="TreeGrafter"/>
</dbReference>
<evidence type="ECO:0000256" key="2">
    <source>
        <dbReference type="ARBA" id="ARBA00022603"/>
    </source>
</evidence>
<gene>
    <name evidence="6" type="primary">eef2kmt</name>
</gene>
<dbReference type="Pfam" id="PF10294">
    <property type="entry name" value="Methyltransf_16"/>
    <property type="match status" value="1"/>
</dbReference>
<evidence type="ECO:0000313" key="7">
    <source>
        <dbReference type="Proteomes" id="UP000314983"/>
    </source>
</evidence>
<dbReference type="OMA" id="PIRTYRI"/>
<dbReference type="AlphaFoldDB" id="A0A4W4GXX2"/>
<dbReference type="Ensembl" id="ENSEEET00000042988.2">
    <property type="protein sequence ID" value="ENSEEEP00000042502.2"/>
    <property type="gene ID" value="ENSEEEG00000020060.2"/>
</dbReference>
<evidence type="ECO:0000256" key="4">
    <source>
        <dbReference type="ARBA" id="ARBA00022691"/>
    </source>
</evidence>
<keyword evidence="3" id="KW-0808">Transferase</keyword>
<dbReference type="PANTHER" id="PTHR14614:SF130">
    <property type="entry name" value="PROTEIN-LYSINE N-METHYLTRANSFERASE EEF2KMT"/>
    <property type="match status" value="1"/>
</dbReference>
<reference evidence="6" key="5">
    <citation type="submission" date="2025-09" db="UniProtKB">
        <authorList>
            <consortium name="Ensembl"/>
        </authorList>
    </citation>
    <scope>IDENTIFICATION</scope>
</reference>